<comment type="similarity">
    <text evidence="2 9">Belongs to the energy-coupling factor EcfT family.</text>
</comment>
<keyword evidence="5 9" id="KW-1003">Cell membrane</keyword>
<dbReference type="STRING" id="1121331.SAMN02745248_02644"/>
<dbReference type="InterPro" id="IPR024919">
    <property type="entry name" value="EcfT"/>
</dbReference>
<dbReference type="InterPro" id="IPR003339">
    <property type="entry name" value="ABC/ECF_trnsptr_transmembrane"/>
</dbReference>
<comment type="function">
    <text evidence="9">Transmembrane (T) component of an energy-coupling factor (ECF) ABC-transporter complex. Unlike classic ABC transporters this ECF transporter provides the energy necessary to transport a number of different substrates.</text>
</comment>
<keyword evidence="11" id="KW-1185">Reference proteome</keyword>
<evidence type="ECO:0000256" key="9">
    <source>
        <dbReference type="HAMAP-Rule" id="MF_01461"/>
    </source>
</evidence>
<feature type="transmembrane region" description="Helical" evidence="9">
    <location>
        <begin position="247"/>
        <end position="266"/>
    </location>
</feature>
<keyword evidence="6 9" id="KW-0812">Transmembrane</keyword>
<gene>
    <name evidence="9" type="primary">ecfT</name>
    <name evidence="10" type="ORF">SAMN02745248_02644</name>
</gene>
<evidence type="ECO:0000256" key="7">
    <source>
        <dbReference type="ARBA" id="ARBA00022989"/>
    </source>
</evidence>
<organism evidence="10 11">
    <name type="scientific">Hathewaya proteolytica DSM 3090</name>
    <dbReference type="NCBI Taxonomy" id="1121331"/>
    <lineage>
        <taxon>Bacteria</taxon>
        <taxon>Bacillati</taxon>
        <taxon>Bacillota</taxon>
        <taxon>Clostridia</taxon>
        <taxon>Eubacteriales</taxon>
        <taxon>Clostridiaceae</taxon>
        <taxon>Hathewaya</taxon>
    </lineage>
</organism>
<dbReference type="HAMAP" id="MF_01461">
    <property type="entry name" value="EcfT"/>
    <property type="match status" value="1"/>
</dbReference>
<evidence type="ECO:0000313" key="10">
    <source>
        <dbReference type="EMBL" id="SHK48187.1"/>
    </source>
</evidence>
<name>A0A1M6SU61_9CLOT</name>
<dbReference type="InterPro" id="IPR051611">
    <property type="entry name" value="ECF_transporter_component"/>
</dbReference>
<dbReference type="EMBL" id="FRAD01000031">
    <property type="protein sequence ID" value="SHK48187.1"/>
    <property type="molecule type" value="Genomic_DNA"/>
</dbReference>
<evidence type="ECO:0000256" key="5">
    <source>
        <dbReference type="ARBA" id="ARBA00022475"/>
    </source>
</evidence>
<dbReference type="Proteomes" id="UP000183952">
    <property type="component" value="Unassembled WGS sequence"/>
</dbReference>
<feature type="transmembrane region" description="Helical" evidence="9">
    <location>
        <begin position="70"/>
        <end position="87"/>
    </location>
</feature>
<dbReference type="GO" id="GO:0005886">
    <property type="term" value="C:plasma membrane"/>
    <property type="evidence" value="ECO:0007669"/>
    <property type="project" value="UniProtKB-SubCell"/>
</dbReference>
<accession>A0A1M6SU61</accession>
<keyword evidence="4 9" id="KW-0813">Transport</keyword>
<evidence type="ECO:0000256" key="2">
    <source>
        <dbReference type="ARBA" id="ARBA00005660"/>
    </source>
</evidence>
<dbReference type="PANTHER" id="PTHR34857:SF2">
    <property type="entry name" value="SLL0384 PROTEIN"/>
    <property type="match status" value="1"/>
</dbReference>
<evidence type="ECO:0000256" key="4">
    <source>
        <dbReference type="ARBA" id="ARBA00022448"/>
    </source>
</evidence>
<dbReference type="OrthoDB" id="8075495at2"/>
<evidence type="ECO:0000256" key="3">
    <source>
        <dbReference type="ARBA" id="ARBA00014042"/>
    </source>
</evidence>
<dbReference type="GO" id="GO:0022857">
    <property type="term" value="F:transmembrane transporter activity"/>
    <property type="evidence" value="ECO:0007669"/>
    <property type="project" value="UniProtKB-UniRule"/>
</dbReference>
<protein>
    <recommendedName>
        <fullName evidence="3 9">Energy-coupling factor transporter transmembrane protein EcfT</fullName>
        <shortName evidence="9">ECF transporter T component EcfT</shortName>
    </recommendedName>
</protein>
<feature type="transmembrane region" description="Helical" evidence="9">
    <location>
        <begin position="107"/>
        <end position="129"/>
    </location>
</feature>
<evidence type="ECO:0000256" key="6">
    <source>
        <dbReference type="ARBA" id="ARBA00022692"/>
    </source>
</evidence>
<dbReference type="Pfam" id="PF02361">
    <property type="entry name" value="CbiQ"/>
    <property type="match status" value="1"/>
</dbReference>
<comment type="subunit">
    <text evidence="9">Forms a stable energy-coupling factor (ECF) transporter complex composed of 2 membrane-embedded substrate-binding proteins (S component), 2 ATP-binding proteins (A component) and 2 transmembrane proteins (T component).</text>
</comment>
<reference evidence="10 11" key="1">
    <citation type="submission" date="2016-11" db="EMBL/GenBank/DDBJ databases">
        <authorList>
            <person name="Jaros S."/>
            <person name="Januszkiewicz K."/>
            <person name="Wedrychowicz H."/>
        </authorList>
    </citation>
    <scope>NUCLEOTIDE SEQUENCE [LARGE SCALE GENOMIC DNA]</scope>
    <source>
        <strain evidence="10 11">DSM 3090</strain>
    </source>
</reference>
<evidence type="ECO:0000256" key="8">
    <source>
        <dbReference type="ARBA" id="ARBA00023136"/>
    </source>
</evidence>
<dbReference type="AlphaFoldDB" id="A0A1M6SU61"/>
<keyword evidence="8 9" id="KW-0472">Membrane</keyword>
<sequence>MLKDITLGQYIPGDTLVHKLDPRVKIMGTLLFMILLFFVKKFWVFGVIAIVLASIVGISKIRPKYIYRGLKPIFILLIFTAILNVFMTKGGDLILKLGFLEIYTEGVSIALFMAVRLVLLIVSTSILTLTTSPIQLTDGLEKLLNPLKKVKFPAHELAMIITIALRFIPTLLDETDKIMKAQMSRGADFKSGNIVKRAKSLLPILIPLFINSFKRADELGVAMEARCYRGGAGRTRMKVLKFETRDYVSIIVGILYTVFIISTRYFI</sequence>
<feature type="transmembrane region" description="Helical" evidence="9">
    <location>
        <begin position="30"/>
        <end position="58"/>
    </location>
</feature>
<evidence type="ECO:0000256" key="1">
    <source>
        <dbReference type="ARBA" id="ARBA00004651"/>
    </source>
</evidence>
<keyword evidence="7 9" id="KW-1133">Transmembrane helix</keyword>
<dbReference type="RefSeq" id="WP_072904529.1">
    <property type="nucleotide sequence ID" value="NZ_FRAD01000031.1"/>
</dbReference>
<evidence type="ECO:0000313" key="11">
    <source>
        <dbReference type="Proteomes" id="UP000183952"/>
    </source>
</evidence>
<comment type="subcellular location">
    <subcellularLocation>
        <location evidence="1 9">Cell membrane</location>
        <topology evidence="1 9">Multi-pass membrane protein</topology>
    </subcellularLocation>
</comment>
<proteinExistence type="inferred from homology"/>
<dbReference type="CDD" id="cd16914">
    <property type="entry name" value="EcfT"/>
    <property type="match status" value="1"/>
</dbReference>
<dbReference type="PANTHER" id="PTHR34857">
    <property type="entry name" value="SLL0384 PROTEIN"/>
    <property type="match status" value="1"/>
</dbReference>